<keyword evidence="1" id="KW-0175">Coiled coil</keyword>
<feature type="compositionally biased region" description="Basic and acidic residues" evidence="2">
    <location>
        <begin position="322"/>
        <end position="337"/>
    </location>
</feature>
<dbReference type="RefSeq" id="YP_010761529.1">
    <property type="nucleotide sequence ID" value="NC_073598.1"/>
</dbReference>
<evidence type="ECO:0000313" key="4">
    <source>
        <dbReference type="Proteomes" id="UP000501086"/>
    </source>
</evidence>
<dbReference type="Proteomes" id="UP000501086">
    <property type="component" value="Segment"/>
</dbReference>
<dbReference type="GeneID" id="80090777"/>
<proteinExistence type="predicted"/>
<evidence type="ECO:0000313" key="3">
    <source>
        <dbReference type="EMBL" id="QIN94314.1"/>
    </source>
</evidence>
<reference evidence="3 4" key="1">
    <citation type="submission" date="2020-02" db="EMBL/GenBank/DDBJ databases">
        <authorList>
            <person name="Demo S.M."/>
            <person name="Guardino K.C."/>
            <person name="Hobbs B.M."/>
            <person name="Hoh K.J."/>
            <person name="Lee E."/>
            <person name="Vuong I.K."/>
            <person name="Kapinos A."/>
            <person name="Freise A.C."/>
            <person name="Reddi K."/>
            <person name="Moberg-Parker J."/>
            <person name="Garlena R.A."/>
            <person name="Russell D.A."/>
            <person name="Pope W.H."/>
            <person name="Jacobs-Sera D."/>
            <person name="Hatfull G.F."/>
        </authorList>
    </citation>
    <scope>NUCLEOTIDE SEQUENCE [LARGE SCALE GENOMIC DNA]</scope>
</reference>
<evidence type="ECO:0000256" key="2">
    <source>
        <dbReference type="SAM" id="MobiDB-lite"/>
    </source>
</evidence>
<feature type="coiled-coil region" evidence="1">
    <location>
        <begin position="43"/>
        <end position="70"/>
    </location>
</feature>
<dbReference type="EMBL" id="MT024867">
    <property type="protein sequence ID" value="QIN94314.1"/>
    <property type="molecule type" value="Genomic_DNA"/>
</dbReference>
<gene>
    <name evidence="3" type="primary">10</name>
    <name evidence="3" type="ORF">SEA_BLUEFEATHER_10</name>
</gene>
<keyword evidence="4" id="KW-1185">Reference proteome</keyword>
<dbReference type="Gene3D" id="1.20.120.20">
    <property type="entry name" value="Apolipoprotein"/>
    <property type="match status" value="1"/>
</dbReference>
<organism evidence="3 4">
    <name type="scientific">Arthrobacter phage BlueFeather</name>
    <dbReference type="NCBI Taxonomy" id="2713258"/>
    <lineage>
        <taxon>Viruses</taxon>
        <taxon>Duplodnaviria</taxon>
        <taxon>Heunggongvirae</taxon>
        <taxon>Uroviricota</taxon>
        <taxon>Caudoviricetes</taxon>
        <taxon>Caudoviricetes incertae sedis</taxon>
        <taxon>Bluefeathervirus</taxon>
        <taxon>Bluefeathervirus bluefeather</taxon>
    </lineage>
</organism>
<evidence type="ECO:0000256" key="1">
    <source>
        <dbReference type="SAM" id="Coils"/>
    </source>
</evidence>
<dbReference type="KEGG" id="vg:80090777"/>
<feature type="region of interest" description="Disordered" evidence="2">
    <location>
        <begin position="318"/>
        <end position="337"/>
    </location>
</feature>
<accession>A0A6G8R2A0</accession>
<protein>
    <submittedName>
        <fullName evidence="3">Tape measure protein</fullName>
    </submittedName>
</protein>
<sequence length="560" mass="59494">MAGGIKIPFLADVAKFIKGTDSMADALEEVSDSLEDLGKNKALDKVEDGLQDAGKEAERLEAKVKDAFDTIGKEARDAGSKTAKSVKDGTDKAGEGFGELKDEAAGTAREAAASFGSIEDAAGALQEVAANAFAGFGPAGMAAGVVAAAGIGLGISALTDHADKVNENKDKMLALAQTIRDNGGALSMTDHIAAMDEYGFAIQDSKEWFEIWQTDAVTGFDKIQKIAQDTGITVKDIFKGGFGDRREAELTLKVVTSRLEDLRAKKDAVFNMDGAVLDKVDGATLTSLEDAEELIRDNIRAQEAAEEAERLRKEAIAGTTEALKEDNEAKEEAADRERDLRSYIDGTAEAARRSAEAKEEAAEEEADLAKYVAGTTENLRANIDALREQTDATRDSITTDLDYRDGVDALNVKLTENGLTTDINTAKGRENQRAILDQAQVIQDLAVASLDAGGKTDVVTAKFNAQKDALITQVTPAFGGSREAARLYIEQVLKTPPTAKTKVELTGEEAVKTKLNNLATPITVPLRPGVEPSYLDRAIASMSGISIPVSLTPRAGRPLP</sequence>
<name>A0A6G8R2A0_9CAUD</name>